<dbReference type="RefSeq" id="XP_011772798.1">
    <property type="nucleotide sequence ID" value="XM_011774496.1"/>
</dbReference>
<accession>C9ZMK6</accession>
<dbReference type="Proteomes" id="UP000002316">
    <property type="component" value="Chromosome 4"/>
</dbReference>
<evidence type="ECO:0000256" key="1">
    <source>
        <dbReference type="SAM" id="Phobius"/>
    </source>
</evidence>
<sequence>MMCYIRLFFRGYLLFPPYLSLIIGAPFFFFHECSASLLVLVVAGRWGKSLPVFPPIFLFLSNHIHTLLSSSFSYLRNNTPTNDVRARQRFLSFFFGGGVIA</sequence>
<keyword evidence="1" id="KW-1133">Transmembrane helix</keyword>
<dbReference type="GeneID" id="23859628"/>
<dbReference type="AlphaFoldDB" id="C9ZMK6"/>
<proteinExistence type="predicted"/>
<keyword evidence="1" id="KW-0472">Membrane</keyword>
<dbReference type="EMBL" id="FN554967">
    <property type="protein sequence ID" value="CBH10509.1"/>
    <property type="molecule type" value="Genomic_DNA"/>
</dbReference>
<reference evidence="3" key="1">
    <citation type="journal article" date="2010" name="PLoS Negl. Trop. Dis.">
        <title>The genome sequence of Trypanosoma brucei gambiense, causative agent of chronic human african trypanosomiasis.</title>
        <authorList>
            <person name="Jackson A.P."/>
            <person name="Sanders M."/>
            <person name="Berry A."/>
            <person name="McQuillan J."/>
            <person name="Aslett M.A."/>
            <person name="Quail M.A."/>
            <person name="Chukualim B."/>
            <person name="Capewell P."/>
            <person name="MacLeod A."/>
            <person name="Melville S.E."/>
            <person name="Gibson W."/>
            <person name="Barry J.D."/>
            <person name="Berriman M."/>
            <person name="Hertz-Fowler C."/>
        </authorList>
    </citation>
    <scope>NUCLEOTIDE SEQUENCE [LARGE SCALE GENOMIC DNA]</scope>
    <source>
        <strain evidence="3">MHOM/CI/86/DAL972</strain>
    </source>
</reference>
<evidence type="ECO:0000313" key="3">
    <source>
        <dbReference type="Proteomes" id="UP000002316"/>
    </source>
</evidence>
<gene>
    <name evidence="2" type="ORF">TbgDal_IV2120</name>
</gene>
<keyword evidence="1" id="KW-0812">Transmembrane</keyword>
<evidence type="ECO:0000313" key="2">
    <source>
        <dbReference type="EMBL" id="CBH10509.1"/>
    </source>
</evidence>
<organism evidence="2 3">
    <name type="scientific">Trypanosoma brucei gambiense (strain MHOM/CI/86/DAL972)</name>
    <dbReference type="NCBI Taxonomy" id="679716"/>
    <lineage>
        <taxon>Eukaryota</taxon>
        <taxon>Discoba</taxon>
        <taxon>Euglenozoa</taxon>
        <taxon>Kinetoplastea</taxon>
        <taxon>Metakinetoplastina</taxon>
        <taxon>Trypanosomatida</taxon>
        <taxon>Trypanosomatidae</taxon>
        <taxon>Trypanosoma</taxon>
    </lineage>
</organism>
<protein>
    <submittedName>
        <fullName evidence="2">Uncharacterized protein</fullName>
    </submittedName>
</protein>
<dbReference type="KEGG" id="tbg:TbgDal_IV2120"/>
<feature type="transmembrane region" description="Helical" evidence="1">
    <location>
        <begin position="50"/>
        <end position="68"/>
    </location>
</feature>
<feature type="transmembrane region" description="Helical" evidence="1">
    <location>
        <begin position="12"/>
        <end position="30"/>
    </location>
</feature>
<name>C9ZMK6_TRYB9</name>